<dbReference type="InterPro" id="IPR032179">
    <property type="entry name" value="Cry22Aa_Ig-like"/>
</dbReference>
<feature type="region of interest" description="Disordered" evidence="3">
    <location>
        <begin position="1691"/>
        <end position="1729"/>
    </location>
</feature>
<dbReference type="Pfam" id="PF16403">
    <property type="entry name" value="Bact_surface_Ig-like"/>
    <property type="match status" value="1"/>
</dbReference>
<feature type="signal peptide" evidence="4">
    <location>
        <begin position="1"/>
        <end position="30"/>
    </location>
</feature>
<dbReference type="PANTHER" id="PTHR24026:SF126">
    <property type="entry name" value="PROTOCADHERIN FAT 4"/>
    <property type="match status" value="1"/>
</dbReference>
<protein>
    <recommendedName>
        <fullName evidence="9">DUF5011 domain-containing protein</fullName>
    </recommendedName>
</protein>
<dbReference type="InterPro" id="IPR003343">
    <property type="entry name" value="Big_2"/>
</dbReference>
<evidence type="ECO:0000256" key="1">
    <source>
        <dbReference type="ARBA" id="ARBA00022692"/>
    </source>
</evidence>
<feature type="domain" description="SLH" evidence="6">
    <location>
        <begin position="1711"/>
        <end position="1774"/>
    </location>
</feature>
<evidence type="ECO:0000256" key="4">
    <source>
        <dbReference type="SAM" id="SignalP"/>
    </source>
</evidence>
<evidence type="ECO:0000259" key="6">
    <source>
        <dbReference type="PROSITE" id="PS51272"/>
    </source>
</evidence>
<dbReference type="Pfam" id="PF20578">
    <property type="entry name" value="aBig_2"/>
    <property type="match status" value="1"/>
</dbReference>
<gene>
    <name evidence="7" type="ORF">PAECIP111802_07100</name>
</gene>
<evidence type="ECO:0000256" key="2">
    <source>
        <dbReference type="ARBA" id="ARBA00022989"/>
    </source>
</evidence>
<feature type="domain" description="SLH" evidence="6">
    <location>
        <begin position="1775"/>
        <end position="1831"/>
    </location>
</feature>
<feature type="domain" description="Cadherin" evidence="5">
    <location>
        <begin position="940"/>
        <end position="1028"/>
    </location>
</feature>
<dbReference type="Proteomes" id="UP000730618">
    <property type="component" value="Unassembled WGS sequence"/>
</dbReference>
<feature type="compositionally biased region" description="Polar residues" evidence="3">
    <location>
        <begin position="1716"/>
        <end position="1729"/>
    </location>
</feature>
<reference evidence="7 8" key="1">
    <citation type="submission" date="2021-06" db="EMBL/GenBank/DDBJ databases">
        <authorList>
            <person name="Criscuolo A."/>
        </authorList>
    </citation>
    <scope>NUCLEOTIDE SEQUENCE [LARGE SCALE GENOMIC DNA]</scope>
    <source>
        <strain evidence="8">CIP 111802</strain>
    </source>
</reference>
<evidence type="ECO:0008006" key="9">
    <source>
        <dbReference type="Google" id="ProtNLM"/>
    </source>
</evidence>
<feature type="domain" description="Cadherin" evidence="5">
    <location>
        <begin position="722"/>
        <end position="818"/>
    </location>
</feature>
<dbReference type="InterPro" id="IPR001119">
    <property type="entry name" value="SLH_dom"/>
</dbReference>
<dbReference type="Pfam" id="PF00395">
    <property type="entry name" value="SLH"/>
    <property type="match status" value="3"/>
</dbReference>
<dbReference type="CDD" id="cd11304">
    <property type="entry name" value="Cadherin_repeat"/>
    <property type="match status" value="8"/>
</dbReference>
<keyword evidence="2" id="KW-0472">Membrane</keyword>
<sequence length="1935" mass="203350">MILPKRFAFIWCMFLLWAATFVGTLPAAHALGPYNPAKTIAHDFEYGATTDPNFYLVGLNGGDAQESHVFTQFTVPSDFPSSGNVAKIKMTVIRTEANGPFTNKVKLWGYSSTEPVPTDQEYQNTNWPHNSAFSNKDVFTDLGTYTSVVLGQSLSFDVTGFIDGKAGQLVSFFITGYDDTFTQANQGVLVQISTPSLVEEAPPNTAPVITSNGGGATATVSVDEGTTAVTTVTATDAESNPLTYSISGGADASAFKINSASGVLTFGPDAPPPDRETKSVYTVVVKVEDSGGLSDTQTITVNISDVNDTSPVITSNGGGTTATITVPENTTAVTTVTATDADTTGTLSFSISGGADAASFAINAGTGELTFVTAPDRETKAAYAVTVQVSDGVHTVSQAITVNISDVNEFPPVITSNGGLAAATIDVAENTPAVTTVTATDVDADAVLAYSISGGADASSFDIDSTTGELAFKTAPDRETKAVYAVTVQVTDGDNTATQAITVNVTDINDTSPEITSNGGGATAEITVPENTTAVTTVTATDADTVGTLEYSISEVAEWSAFVIDENTGVLTFKTAPDRETKASYSVTVQVSDGIHTDTQAITVNISDVNEFPPVITSNGGLATATIDVAENTTAVTTVTATDEDATAVLTYSISGGADASAFNIDPATGALTFKTAPDYETKATYTVTVQVTDGDNTVTQAITVNVTDANDTSPVISSNGGGSTATITVPENTTAVTTVTATDADTVGNLEYSISELADWSAFSINSTTGELSFKSAPDRETKASYSVTVQVSDGTNTVTQTITVNVTDVNDSSPVITSNGGGAAATISVAENTVAVTTVTATDADSSGTLTYSIIGGAEASAFAIDAASGQLTFISAPDYETKLTFVVVVQATDGTTSPDTQEITVNITDVNEYTPIITSNGGGDSADIAVNDGVIDITTVTATDGDGSAELHYEISGGTDAGKFSIGSRTGKLVFTTAPDFGNPTDANLDNVYEVNVRVTDSLYTDSQTIRVSILDISAPDKPVLTLSHTGWTNSNVTATVYGEPGSKIEYRLSDSPTWSIYSAPVVYTAEGEYRVQAKQTDAYGNVSEAVYADVHIDKTKPVIRLTGEREVYVYINGTFTDPGATVTDNLTLNLQATVTGSVNTGVIGTYTLHYNAVDNAGNAAVEQIRTVHVLPTPTGLFFDSPSYTFADNETAPFTVRMKYSDGSEAVLTDQGTYSFVPTGIAQVTTKGILEGVHAGSTVIKAVYGSQQATADVTVKPVLKKLQFNNPAISIKVGKSADVAVQAIYSDGSERNVTSEASYQFTAAGIVEWLRSGVLSGRSEGTTVVGATYGAKTAELQVTVYKEPASVEIGEALDNIVIGYAAGDSWESVTKNISLPYAGLHDTVISWSSSNPQVLSASGVVSQLTDQSVTIDLVASIEKDGVTMKRTFLIIVKKIGQEVTNEDSSRTVPVRVGQEQEDVEQTTITRKTTADGTKIDKVDLDPVKAQTALEKALKQNNPVVRIVITDIPSDRADEVAVRVSAEAFNGLASKADLALETEEASVVLSDATLEGLKNEGIDLFFRFVPIRKEQEQEQIKQQALSDQHVKQEAGNRTVSQVGTPMTIETNYSSYSTKLIFPLSKLNAPTDSSALTAYLSSLYVYIEHRDGEIEVKQGSIERYASGKIVGLSIVIDKFSTFTVLKMDAAPEQPQDSDPSSGGGVSVETEPAPAESTQPSTEAPSAASQSVHTAYINGYADGMFRPEQTTTRAELAAMLWRIIQHDEVKTDHAAAAGYADVPQSHWAYEAIAGLKERGIMLGVGEGLFEPDRPITRAEFAALAARWKQLPLNSQAQFPDVSGHWASKEIGALVQAGVAAGYADGTFSPDKGVTRAEMVKMLNRLLKRGPLNGVTKQTWKDVEPSHWAFQDIAEASLSHTFETLQGTETFIAEQK</sequence>
<organism evidence="7 8">
    <name type="scientific">Paenibacillus allorhizosphaerae</name>
    <dbReference type="NCBI Taxonomy" id="2849866"/>
    <lineage>
        <taxon>Bacteria</taxon>
        <taxon>Bacillati</taxon>
        <taxon>Bacillota</taxon>
        <taxon>Bacilli</taxon>
        <taxon>Bacillales</taxon>
        <taxon>Paenibacillaceae</taxon>
        <taxon>Paenibacillus</taxon>
    </lineage>
</organism>
<dbReference type="SMART" id="SM00112">
    <property type="entry name" value="CA"/>
    <property type="match status" value="8"/>
</dbReference>
<accession>A0ABM8VU72</accession>
<feature type="domain" description="Cadherin" evidence="5">
    <location>
        <begin position="621"/>
        <end position="717"/>
    </location>
</feature>
<proteinExistence type="predicted"/>
<keyword evidence="2" id="KW-1133">Transmembrane helix</keyword>
<feature type="domain" description="Cadherin" evidence="5">
    <location>
        <begin position="520"/>
        <end position="616"/>
    </location>
</feature>
<dbReference type="PROSITE" id="PS51272">
    <property type="entry name" value="SLH"/>
    <property type="match status" value="3"/>
</dbReference>
<dbReference type="InterPro" id="IPR002126">
    <property type="entry name" value="Cadherin-like_dom"/>
</dbReference>
<dbReference type="EMBL" id="CAJVCE010000044">
    <property type="protein sequence ID" value="CAG7658620.1"/>
    <property type="molecule type" value="Genomic_DNA"/>
</dbReference>
<name>A0ABM8VU72_9BACL</name>
<dbReference type="PROSITE" id="PS50268">
    <property type="entry name" value="CADHERIN_2"/>
    <property type="match status" value="8"/>
</dbReference>
<dbReference type="InterPro" id="IPR006644">
    <property type="entry name" value="Cadg"/>
</dbReference>
<dbReference type="InterPro" id="IPR046780">
    <property type="entry name" value="aBig_2"/>
</dbReference>
<dbReference type="RefSeq" id="WP_218103221.1">
    <property type="nucleotide sequence ID" value="NZ_CAJVCE010000044.1"/>
</dbReference>
<evidence type="ECO:0000256" key="3">
    <source>
        <dbReference type="SAM" id="MobiDB-lite"/>
    </source>
</evidence>
<keyword evidence="1" id="KW-0812">Transmembrane</keyword>
<dbReference type="Pfam" id="PF00028">
    <property type="entry name" value="Cadherin"/>
    <property type="match status" value="7"/>
</dbReference>
<feature type="domain" description="Cadherin" evidence="5">
    <location>
        <begin position="318"/>
        <end position="414"/>
    </location>
</feature>
<feature type="domain" description="SLH" evidence="6">
    <location>
        <begin position="1833"/>
        <end position="1896"/>
    </location>
</feature>
<feature type="domain" description="Cadherin" evidence="5">
    <location>
        <begin position="214"/>
        <end position="313"/>
    </location>
</feature>
<evidence type="ECO:0000259" key="5">
    <source>
        <dbReference type="PROSITE" id="PS50268"/>
    </source>
</evidence>
<dbReference type="SMART" id="SM00635">
    <property type="entry name" value="BID_2"/>
    <property type="match status" value="2"/>
</dbReference>
<evidence type="ECO:0000313" key="7">
    <source>
        <dbReference type="EMBL" id="CAG7658620.1"/>
    </source>
</evidence>
<feature type="domain" description="Cadherin" evidence="5">
    <location>
        <begin position="419"/>
        <end position="515"/>
    </location>
</feature>
<comment type="caution">
    <text evidence="7">The sequence shown here is derived from an EMBL/GenBank/DDBJ whole genome shotgun (WGS) entry which is preliminary data.</text>
</comment>
<dbReference type="PANTHER" id="PTHR24026">
    <property type="entry name" value="FAT ATYPICAL CADHERIN-RELATED"/>
    <property type="match status" value="1"/>
</dbReference>
<feature type="chain" id="PRO_5045115722" description="DUF5011 domain-containing protein" evidence="4">
    <location>
        <begin position="31"/>
        <end position="1935"/>
    </location>
</feature>
<dbReference type="SMART" id="SM00736">
    <property type="entry name" value="CADG"/>
    <property type="match status" value="5"/>
</dbReference>
<feature type="domain" description="Cadherin" evidence="5">
    <location>
        <begin position="823"/>
        <end position="920"/>
    </location>
</feature>
<evidence type="ECO:0000313" key="8">
    <source>
        <dbReference type="Proteomes" id="UP000730618"/>
    </source>
</evidence>
<keyword evidence="8" id="KW-1185">Reference proteome</keyword>
<keyword evidence="4" id="KW-0732">Signal</keyword>